<dbReference type="Gene3D" id="1.10.3450.10">
    <property type="entry name" value="TTHA0068-like"/>
    <property type="match status" value="1"/>
</dbReference>
<gene>
    <name evidence="1" type="ORF">FGK64_17465</name>
</gene>
<evidence type="ECO:0000313" key="2">
    <source>
        <dbReference type="Proteomes" id="UP001191082"/>
    </source>
</evidence>
<dbReference type="EMBL" id="VCPC01000004">
    <property type="protein sequence ID" value="TMV10569.1"/>
    <property type="molecule type" value="Genomic_DNA"/>
</dbReference>
<comment type="caution">
    <text evidence="1">The sequence shown here is derived from an EMBL/GenBank/DDBJ whole genome shotgun (WGS) entry which is preliminary data.</text>
</comment>
<reference evidence="1 2" key="1">
    <citation type="submission" date="2019-05" db="EMBL/GenBank/DDBJ databases">
        <title>Marivita sp. nov. isolated from sea sediment.</title>
        <authorList>
            <person name="Kim W."/>
        </authorList>
    </citation>
    <scope>NUCLEOTIDE SEQUENCE [LARGE SCALE GENOMIC DNA]</scope>
    <source>
        <strain evidence="1 2">CAU 1492</strain>
    </source>
</reference>
<accession>A0ABY2X6E1</accession>
<dbReference type="SUPFAM" id="SSF140663">
    <property type="entry name" value="TTHA0068-like"/>
    <property type="match status" value="1"/>
</dbReference>
<name>A0ABY2X6E1_9RHOB</name>
<dbReference type="InterPro" id="IPR023203">
    <property type="entry name" value="TTHA0068_sf"/>
</dbReference>
<dbReference type="Proteomes" id="UP001191082">
    <property type="component" value="Unassembled WGS sequence"/>
</dbReference>
<protein>
    <submittedName>
        <fullName evidence="1">DUF309 domain-containing protein</fullName>
    </submittedName>
</protein>
<dbReference type="RefSeq" id="WP_138865143.1">
    <property type="nucleotide sequence ID" value="NZ_VCPC01000004.1"/>
</dbReference>
<dbReference type="Pfam" id="PF03745">
    <property type="entry name" value="DUF309"/>
    <property type="match status" value="1"/>
</dbReference>
<sequence length="145" mass="16337">MKPPNPIPLPEFAHVPGTNARHPERAFDVFHDSVREGMGPEDLRDTLAWRAGWHFVEQGYFWEAHEVLEPVWMALPQGGAERAFVQGLIQVANAALKLRMNRPKAARRLCDIAAGHLDGLPAEIMGLRIETVQRYLEGVRVRANL</sequence>
<keyword evidence="2" id="KW-1185">Reference proteome</keyword>
<evidence type="ECO:0000313" key="1">
    <source>
        <dbReference type="EMBL" id="TMV10569.1"/>
    </source>
</evidence>
<organism evidence="1 2">
    <name type="scientific">Arenibacterium halophilum</name>
    <dbReference type="NCBI Taxonomy" id="2583821"/>
    <lineage>
        <taxon>Bacteria</taxon>
        <taxon>Pseudomonadati</taxon>
        <taxon>Pseudomonadota</taxon>
        <taxon>Alphaproteobacteria</taxon>
        <taxon>Rhodobacterales</taxon>
        <taxon>Paracoccaceae</taxon>
        <taxon>Arenibacterium</taxon>
    </lineage>
</organism>
<dbReference type="InterPro" id="IPR005500">
    <property type="entry name" value="DUF309"/>
</dbReference>
<proteinExistence type="predicted"/>